<sequence length="296" mass="33251">MALVVPTNGLTPAQHSYRFPMDIPTIESSSPDNESSSFEPSSPHRFRKFSWTSNSSDQNFLPSPPKSRKGSACSALSENSALYCRSRRRSSFSTLSHIDEEAVLIGVQNTPDSRSCPHLVFSQPKLLGGSQASTINGYLSHENEVFTSLALDINPKTHHVSEVFQLSDKKLLVIIENFLTNCTDIYHDSIRNISSAISNNAPKLTLNKLYDLCALDESKRVLAFYNILKGELVIVSYKFAKENSYSKQILHMLPHFGHRALRIRKLLFVLGTSDLIFIESTNSYKTFDMLTGRLRQ</sequence>
<feature type="region of interest" description="Disordered" evidence="1">
    <location>
        <begin position="22"/>
        <end position="72"/>
    </location>
</feature>
<dbReference type="Proteomes" id="UP001479436">
    <property type="component" value="Unassembled WGS sequence"/>
</dbReference>
<comment type="caution">
    <text evidence="2">The sequence shown here is derived from an EMBL/GenBank/DDBJ whole genome shotgun (WGS) entry which is preliminary data.</text>
</comment>
<evidence type="ECO:0000313" key="2">
    <source>
        <dbReference type="EMBL" id="KAK9766177.1"/>
    </source>
</evidence>
<feature type="compositionally biased region" description="Polar residues" evidence="1">
    <location>
        <begin position="50"/>
        <end position="61"/>
    </location>
</feature>
<feature type="compositionally biased region" description="Low complexity" evidence="1">
    <location>
        <begin position="27"/>
        <end position="43"/>
    </location>
</feature>
<organism evidence="2 3">
    <name type="scientific">Basidiobolus ranarum</name>
    <dbReference type="NCBI Taxonomy" id="34480"/>
    <lineage>
        <taxon>Eukaryota</taxon>
        <taxon>Fungi</taxon>
        <taxon>Fungi incertae sedis</taxon>
        <taxon>Zoopagomycota</taxon>
        <taxon>Entomophthoromycotina</taxon>
        <taxon>Basidiobolomycetes</taxon>
        <taxon>Basidiobolales</taxon>
        <taxon>Basidiobolaceae</taxon>
        <taxon>Basidiobolus</taxon>
    </lineage>
</organism>
<gene>
    <name evidence="2" type="ORF">K7432_004941</name>
</gene>
<dbReference type="EMBL" id="JASJQH010000181">
    <property type="protein sequence ID" value="KAK9766177.1"/>
    <property type="molecule type" value="Genomic_DNA"/>
</dbReference>
<protein>
    <submittedName>
        <fullName evidence="2">Uncharacterized protein</fullName>
    </submittedName>
</protein>
<proteinExistence type="predicted"/>
<evidence type="ECO:0000313" key="3">
    <source>
        <dbReference type="Proteomes" id="UP001479436"/>
    </source>
</evidence>
<keyword evidence="3" id="KW-1185">Reference proteome</keyword>
<name>A0ABR2WXF2_9FUNG</name>
<reference evidence="2 3" key="1">
    <citation type="submission" date="2023-04" db="EMBL/GenBank/DDBJ databases">
        <title>Genome of Basidiobolus ranarum AG-B5.</title>
        <authorList>
            <person name="Stajich J.E."/>
            <person name="Carter-House D."/>
            <person name="Gryganskyi A."/>
        </authorList>
    </citation>
    <scope>NUCLEOTIDE SEQUENCE [LARGE SCALE GENOMIC DNA]</scope>
    <source>
        <strain evidence="2 3">AG-B5</strain>
    </source>
</reference>
<evidence type="ECO:0000256" key="1">
    <source>
        <dbReference type="SAM" id="MobiDB-lite"/>
    </source>
</evidence>
<accession>A0ABR2WXF2</accession>